<dbReference type="AlphaFoldDB" id="A0A139ABA0"/>
<dbReference type="STRING" id="1344416.A0A139ABA0"/>
<comment type="subcellular location">
    <subcellularLocation>
        <location evidence="1">Nucleus</location>
    </subcellularLocation>
</comment>
<keyword evidence="7" id="KW-1185">Reference proteome</keyword>
<gene>
    <name evidence="6" type="ORF">M427DRAFT_136445</name>
</gene>
<evidence type="ECO:0000256" key="4">
    <source>
        <dbReference type="SAM" id="Coils"/>
    </source>
</evidence>
<name>A0A139ABA0_GONPJ</name>
<dbReference type="PANTHER" id="PTHR13375:SF3">
    <property type="entry name" value="THO COMPLEX SUBUNIT 5 HOMOLOG"/>
    <property type="match status" value="1"/>
</dbReference>
<keyword evidence="3" id="KW-0539">Nucleus</keyword>
<dbReference type="Proteomes" id="UP000070544">
    <property type="component" value="Unassembled WGS sequence"/>
</dbReference>
<feature type="coiled-coil region" evidence="4">
    <location>
        <begin position="95"/>
        <end position="122"/>
    </location>
</feature>
<sequence length="601" mass="67005">MEVDTPTSTARRDRLLDDSSLSHLDDLVSVCADLRATLAAAIAARKANPPNIPFQSTPHLSAALAPLFRVRALYRTTLAHTRELRREAQERKGEVDAKVLELRNVEYERANLRREIALCEEMETVYQTIELVDMEAFMNAAPPPMTAETDPHKITLNRLEFEKSERMRLTKAQAELEQKKQKLTEEILRKQQELDKLDETLENYLKGSADLAATLDVKVDPEGVSEAVRNLPKPLYVLYRHLKGYQQSLGPNALFNVDLRPSVPPPRPKPSKDSKESFDEELLSLYSRHATEVVMAIRDSSASALANFAYLPRLGFVVVSSRAPPIDKNLKFKDVLTCLWPGDDGTESPVPSTDFLLVNNRPFTFSPEDAGGYAYSWAQHLCGIDFVAPVRQRDTVVAPWIEGEGGRKRPYISRVVEIVRLRLKGLQALHLHLSILSRNTIPDVNFPGKVPTTSKLISWRERELVDSDKAHQFNATVQARSTQISFRVLITAEYPLVSPVFEFDLLKDASAMDVDGDADANSAFKRTPPDDSEEASEPATENAQGEATQRSPEDPVVTALRAVEAGVNRPAVELGLPVGDSRLLPVQLNRTLQLLDTHLGS</sequence>
<evidence type="ECO:0000256" key="3">
    <source>
        <dbReference type="ARBA" id="ARBA00023242"/>
    </source>
</evidence>
<feature type="region of interest" description="Disordered" evidence="5">
    <location>
        <begin position="256"/>
        <end position="277"/>
    </location>
</feature>
<feature type="coiled-coil region" evidence="4">
    <location>
        <begin position="159"/>
        <end position="207"/>
    </location>
</feature>
<reference evidence="6 7" key="1">
    <citation type="journal article" date="2015" name="Genome Biol. Evol.">
        <title>Phylogenomic analyses indicate that early fungi evolved digesting cell walls of algal ancestors of land plants.</title>
        <authorList>
            <person name="Chang Y."/>
            <person name="Wang S."/>
            <person name="Sekimoto S."/>
            <person name="Aerts A.L."/>
            <person name="Choi C."/>
            <person name="Clum A."/>
            <person name="LaButti K.M."/>
            <person name="Lindquist E.A."/>
            <person name="Yee Ngan C."/>
            <person name="Ohm R.A."/>
            <person name="Salamov A.A."/>
            <person name="Grigoriev I.V."/>
            <person name="Spatafora J.W."/>
            <person name="Berbee M.L."/>
        </authorList>
    </citation>
    <scope>NUCLEOTIDE SEQUENCE [LARGE SCALE GENOMIC DNA]</scope>
    <source>
        <strain evidence="6 7">JEL478</strain>
    </source>
</reference>
<dbReference type="GO" id="GO:0003729">
    <property type="term" value="F:mRNA binding"/>
    <property type="evidence" value="ECO:0007669"/>
    <property type="project" value="TreeGrafter"/>
</dbReference>
<dbReference type="EMBL" id="KQ965776">
    <property type="protein sequence ID" value="KXS13673.1"/>
    <property type="molecule type" value="Genomic_DNA"/>
</dbReference>
<feature type="region of interest" description="Disordered" evidence="5">
    <location>
        <begin position="518"/>
        <end position="556"/>
    </location>
</feature>
<keyword evidence="4" id="KW-0175">Coiled coil</keyword>
<dbReference type="GO" id="GO:0006406">
    <property type="term" value="P:mRNA export from nucleus"/>
    <property type="evidence" value="ECO:0007669"/>
    <property type="project" value="TreeGrafter"/>
</dbReference>
<dbReference type="PANTHER" id="PTHR13375">
    <property type="entry name" value="FMS INTERACTING PROTEIN"/>
    <property type="match status" value="1"/>
</dbReference>
<proteinExistence type="inferred from homology"/>
<evidence type="ECO:0000256" key="2">
    <source>
        <dbReference type="ARBA" id="ARBA00008044"/>
    </source>
</evidence>
<dbReference type="OMA" id="SKYPNID"/>
<accession>A0A139ABA0</accession>
<dbReference type="GO" id="GO:0000445">
    <property type="term" value="C:THO complex part of transcription export complex"/>
    <property type="evidence" value="ECO:0007669"/>
    <property type="project" value="TreeGrafter"/>
</dbReference>
<protein>
    <recommendedName>
        <fullName evidence="8">THO complex subunit 5</fullName>
    </recommendedName>
</protein>
<dbReference type="InterPro" id="IPR019163">
    <property type="entry name" value="THO_Thoc5"/>
</dbReference>
<organism evidence="6 7">
    <name type="scientific">Gonapodya prolifera (strain JEL478)</name>
    <name type="common">Monoblepharis prolifera</name>
    <dbReference type="NCBI Taxonomy" id="1344416"/>
    <lineage>
        <taxon>Eukaryota</taxon>
        <taxon>Fungi</taxon>
        <taxon>Fungi incertae sedis</taxon>
        <taxon>Chytridiomycota</taxon>
        <taxon>Chytridiomycota incertae sedis</taxon>
        <taxon>Monoblepharidomycetes</taxon>
        <taxon>Monoblepharidales</taxon>
        <taxon>Gonapodyaceae</taxon>
        <taxon>Gonapodya</taxon>
    </lineage>
</organism>
<dbReference type="OrthoDB" id="20582at2759"/>
<dbReference type="Pfam" id="PF09766">
    <property type="entry name" value="FmiP_Thoc5"/>
    <property type="match status" value="2"/>
</dbReference>
<evidence type="ECO:0000313" key="7">
    <source>
        <dbReference type="Proteomes" id="UP000070544"/>
    </source>
</evidence>
<evidence type="ECO:0000256" key="1">
    <source>
        <dbReference type="ARBA" id="ARBA00004123"/>
    </source>
</evidence>
<evidence type="ECO:0000313" key="6">
    <source>
        <dbReference type="EMBL" id="KXS13673.1"/>
    </source>
</evidence>
<comment type="similarity">
    <text evidence="2">Belongs to the THOC5 family.</text>
</comment>
<evidence type="ECO:0000256" key="5">
    <source>
        <dbReference type="SAM" id="MobiDB-lite"/>
    </source>
</evidence>
<evidence type="ECO:0008006" key="8">
    <source>
        <dbReference type="Google" id="ProtNLM"/>
    </source>
</evidence>
<feature type="compositionally biased region" description="Polar residues" evidence="5">
    <location>
        <begin position="539"/>
        <end position="550"/>
    </location>
</feature>